<dbReference type="Proteomes" id="UP000467249">
    <property type="component" value="Chromosome"/>
</dbReference>
<keyword evidence="2" id="KW-1133">Transmembrane helix</keyword>
<feature type="transmembrane region" description="Helical" evidence="2">
    <location>
        <begin position="117"/>
        <end position="137"/>
    </location>
</feature>
<feature type="transmembrane region" description="Helical" evidence="2">
    <location>
        <begin position="88"/>
        <end position="111"/>
    </location>
</feature>
<evidence type="ECO:0000313" key="4">
    <source>
        <dbReference type="Proteomes" id="UP000467249"/>
    </source>
</evidence>
<accession>A0A6N4WFM0</accession>
<sequence length="182" mass="19355">MADKISLPQTEPHHAPIFDTGPHPDPLRALGQTAPEPEPSPAFSAVDTFDTDAFLQPLGGVVHAEPVVVPPAPTAIDGTLVYVKRWQFVFIVAAVWVLAAAAGLGFYFWWYTSLDKTPAVFGVLLYLIVCAVGSMLVSMVPSRPPVTALAIALMSAPMASVAAAAVLHGAYYFEWIARPTIG</sequence>
<evidence type="ECO:0000313" key="3">
    <source>
        <dbReference type="EMBL" id="BBZ79348.1"/>
    </source>
</evidence>
<feature type="transmembrane region" description="Helical" evidence="2">
    <location>
        <begin position="149"/>
        <end position="173"/>
    </location>
</feature>
<dbReference type="AlphaFoldDB" id="A0A6N4WFM0"/>
<protein>
    <recommendedName>
        <fullName evidence="5">Transmembrane protein</fullName>
    </recommendedName>
</protein>
<keyword evidence="2" id="KW-0812">Transmembrane</keyword>
<keyword evidence="4" id="KW-1185">Reference proteome</keyword>
<organism evidence="3 4">
    <name type="scientific">Mycolicibacterium anyangense</name>
    <dbReference type="NCBI Taxonomy" id="1431246"/>
    <lineage>
        <taxon>Bacteria</taxon>
        <taxon>Bacillati</taxon>
        <taxon>Actinomycetota</taxon>
        <taxon>Actinomycetes</taxon>
        <taxon>Mycobacteriales</taxon>
        <taxon>Mycobacteriaceae</taxon>
        <taxon>Mycolicibacterium</taxon>
    </lineage>
</organism>
<dbReference type="KEGG" id="many:MANY_46850"/>
<evidence type="ECO:0000256" key="1">
    <source>
        <dbReference type="SAM" id="MobiDB-lite"/>
    </source>
</evidence>
<name>A0A6N4WFM0_9MYCO</name>
<gene>
    <name evidence="3" type="ORF">MANY_46850</name>
</gene>
<reference evidence="3 4" key="1">
    <citation type="journal article" date="2019" name="Emerg. Microbes Infect.">
        <title>Comprehensive subspecies identification of 175 nontuberculous mycobacteria species based on 7547 genomic profiles.</title>
        <authorList>
            <person name="Matsumoto Y."/>
            <person name="Kinjo T."/>
            <person name="Motooka D."/>
            <person name="Nabeya D."/>
            <person name="Jung N."/>
            <person name="Uechi K."/>
            <person name="Horii T."/>
            <person name="Iida T."/>
            <person name="Fujita J."/>
            <person name="Nakamura S."/>
        </authorList>
    </citation>
    <scope>NUCLEOTIDE SEQUENCE [LARGE SCALE GENOMIC DNA]</scope>
    <source>
        <strain evidence="3 4">JCM 30275</strain>
    </source>
</reference>
<evidence type="ECO:0000256" key="2">
    <source>
        <dbReference type="SAM" id="Phobius"/>
    </source>
</evidence>
<feature type="region of interest" description="Disordered" evidence="1">
    <location>
        <begin position="1"/>
        <end position="21"/>
    </location>
</feature>
<keyword evidence="2" id="KW-0472">Membrane</keyword>
<dbReference type="RefSeq" id="WP_163806450.1">
    <property type="nucleotide sequence ID" value="NZ_AP022620.1"/>
</dbReference>
<evidence type="ECO:0008006" key="5">
    <source>
        <dbReference type="Google" id="ProtNLM"/>
    </source>
</evidence>
<dbReference type="EMBL" id="AP022620">
    <property type="protein sequence ID" value="BBZ79348.1"/>
    <property type="molecule type" value="Genomic_DNA"/>
</dbReference>
<proteinExistence type="predicted"/>